<comment type="function">
    <text evidence="15">Part of the PpsABCDE complex involved in the biosynthesis of the lipid core common to phthiocerols and phenolphthiocerols by successive additions of malonyl-CoA or methylmalonyl-CoA extender units. PpsA can accept as substrate the activated forms of either icosanoyl (C20), docosanoyl (C22) or lignoceroyl (C24) groups from FadD26, or a (4-hydroxyphenyl)-C17 or (4-hydroxyphenyl)-C19 fatty acyl from FadD29. PpsA initiates the biosynthesis and extends its substrate using a malonyl-CoA extender unit. The PpsB and PpsC proteins add the second and third malonyl-CoA extender units. PpsD adds an (R)-methylmalonyl unit and PpsE adds a second (R)-methylmalonyl unit. The incorporation of the methylmalonyl units results in formation of two branched methyl groups in the elongated product.</text>
</comment>
<evidence type="ECO:0000259" key="21">
    <source>
        <dbReference type="PROSITE" id="PS50075"/>
    </source>
</evidence>
<dbReference type="Gene3D" id="1.10.1200.10">
    <property type="entry name" value="ACP-like"/>
    <property type="match status" value="1"/>
</dbReference>
<dbReference type="InterPro" id="IPR020841">
    <property type="entry name" value="PKS_Beta-ketoAc_synthase_dom"/>
</dbReference>
<dbReference type="Pfam" id="PF00550">
    <property type="entry name" value="PP-binding"/>
    <property type="match status" value="1"/>
</dbReference>
<dbReference type="Pfam" id="PF16197">
    <property type="entry name" value="KAsynt_C_assoc"/>
    <property type="match status" value="1"/>
</dbReference>
<dbReference type="InterPro" id="IPR006162">
    <property type="entry name" value="Ppantetheine_attach_site"/>
</dbReference>
<dbReference type="InterPro" id="IPR036736">
    <property type="entry name" value="ACP-like_sf"/>
</dbReference>
<dbReference type="InterPro" id="IPR018201">
    <property type="entry name" value="Ketoacyl_synth_AS"/>
</dbReference>
<dbReference type="Gene3D" id="3.40.50.720">
    <property type="entry name" value="NAD(P)-binding Rossmann-like Domain"/>
    <property type="match status" value="1"/>
</dbReference>
<dbReference type="InterPro" id="IPR016035">
    <property type="entry name" value="Acyl_Trfase/lysoPLipase"/>
</dbReference>
<keyword evidence="9" id="KW-0443">Lipid metabolism</keyword>
<dbReference type="SMART" id="SM00827">
    <property type="entry name" value="PKS_AT"/>
    <property type="match status" value="1"/>
</dbReference>
<dbReference type="FunFam" id="1.10.1200.10:FF:000005">
    <property type="entry name" value="Nonribosomal peptide synthetase 1"/>
    <property type="match status" value="1"/>
</dbReference>
<dbReference type="SMART" id="SM00825">
    <property type="entry name" value="PKS_KS"/>
    <property type="match status" value="1"/>
</dbReference>
<evidence type="ECO:0000313" key="23">
    <source>
        <dbReference type="EMBL" id="MDX4955370.1"/>
    </source>
</evidence>
<evidence type="ECO:0000256" key="7">
    <source>
        <dbReference type="ARBA" id="ARBA00022857"/>
    </source>
</evidence>
<evidence type="ECO:0000259" key="22">
    <source>
        <dbReference type="PROSITE" id="PS52004"/>
    </source>
</evidence>
<name>A0AAJ2QZT3_DELAC</name>
<evidence type="ECO:0000256" key="14">
    <source>
        <dbReference type="ARBA" id="ARBA00052745"/>
    </source>
</evidence>
<evidence type="ECO:0000256" key="20">
    <source>
        <dbReference type="ARBA" id="ARBA00084020"/>
    </source>
</evidence>
<dbReference type="PROSITE" id="PS00606">
    <property type="entry name" value="KS3_1"/>
    <property type="match status" value="1"/>
</dbReference>
<comment type="catalytic activity">
    <reaction evidence="12">
        <text>19-(4-hydroxyphenyl)nonadecanoyl-[(phenol)carboxyphthiodiolenone synthase] + 2 (S)-methylmalonyl-CoA + 3 malonyl-CoA + 5 NADPH + 10 H(+) = C37-(phenol)carboxyphthiodiolenone-[(phenol)carboxyphthiodiolenone synthase] + 5 CO2 + 5 NADP(+) + 5 CoA + 2 H2O</text>
        <dbReference type="Rhea" id="RHEA:57760"/>
        <dbReference type="Rhea" id="RHEA-COMP:14273"/>
        <dbReference type="Rhea" id="RHEA-COMP:14990"/>
        <dbReference type="ChEBI" id="CHEBI:15377"/>
        <dbReference type="ChEBI" id="CHEBI:15378"/>
        <dbReference type="ChEBI" id="CHEBI:16526"/>
        <dbReference type="ChEBI" id="CHEBI:57287"/>
        <dbReference type="ChEBI" id="CHEBI:57327"/>
        <dbReference type="ChEBI" id="CHEBI:57384"/>
        <dbReference type="ChEBI" id="CHEBI:57783"/>
        <dbReference type="ChEBI" id="CHEBI:58349"/>
        <dbReference type="ChEBI" id="CHEBI:133301"/>
        <dbReference type="ChEBI" id="CHEBI:142260"/>
        <dbReference type="EC" id="2.3.1.292"/>
    </reaction>
</comment>
<dbReference type="Pfam" id="PF00109">
    <property type="entry name" value="ketoacyl-synt"/>
    <property type="match status" value="1"/>
</dbReference>
<dbReference type="GO" id="GO:0004312">
    <property type="term" value="F:fatty acid synthase activity"/>
    <property type="evidence" value="ECO:0007669"/>
    <property type="project" value="TreeGrafter"/>
</dbReference>
<comment type="catalytic activity">
    <reaction evidence="14">
        <text>icosanoyl-[(phenol)carboxyphthiodiolenone synthase] + 2 (S)-methylmalonyl-CoA + 3 malonyl-CoA + 5 NADPH + 10 H(+) = C32-carboxyphthiodiolenone-[(phenol)carboxyphthiodiolenone synthase] + 5 CO2 + 5 NADP(+) + 5 CoA + 2 H2O</text>
        <dbReference type="Rhea" id="RHEA:57748"/>
        <dbReference type="Rhea" id="RHEA-COMP:14985"/>
        <dbReference type="Rhea" id="RHEA-COMP:14986"/>
        <dbReference type="ChEBI" id="CHEBI:15377"/>
        <dbReference type="ChEBI" id="CHEBI:15378"/>
        <dbReference type="ChEBI" id="CHEBI:16526"/>
        <dbReference type="ChEBI" id="CHEBI:57287"/>
        <dbReference type="ChEBI" id="CHEBI:57327"/>
        <dbReference type="ChEBI" id="CHEBI:57384"/>
        <dbReference type="ChEBI" id="CHEBI:57783"/>
        <dbReference type="ChEBI" id="CHEBI:58349"/>
        <dbReference type="ChEBI" id="CHEBI:87848"/>
        <dbReference type="ChEBI" id="CHEBI:142236"/>
        <dbReference type="EC" id="2.3.1.292"/>
    </reaction>
</comment>
<evidence type="ECO:0000256" key="15">
    <source>
        <dbReference type="ARBA" id="ARBA00058455"/>
    </source>
</evidence>
<dbReference type="InterPro" id="IPR036291">
    <property type="entry name" value="NAD(P)-bd_dom_sf"/>
</dbReference>
<dbReference type="Gene3D" id="3.40.47.10">
    <property type="match status" value="1"/>
</dbReference>
<feature type="domain" description="Carrier" evidence="21">
    <location>
        <begin position="1458"/>
        <end position="1533"/>
    </location>
</feature>
<keyword evidence="4" id="KW-0597">Phosphoprotein</keyword>
<sequence>MRAQDAGYSGVEIAIIGMGGRFPGADSVDALWRNIREGRESVTAFSDEALRHQGTEQALLDDAACVKSGVVLEGLDWFDAGFFGYTPREAGQIDPQQRVFLECAWQALEHAGYDAERLDAAAGVFAGAGANLYLMRHLLGRAQWSGGIAELIALLNGNAADALCTRVAYKLNLRGPAVTVQTACSTSLVAVHMACQSLLGMECDMALAGGVWLNLLQGAGYLHQPGAILSSDGHCRAFDARADGTMLGSGAGVVVLKRLDEALRDGDTVHAVIRGSAVNNDGARKIGYNAPSVDGQAEAIRAAQAMAGVDPASVGYVEAHGTGTTLGDPIEIAALTQAFGAAGGLTGRAPGHCALGSVKTNVGHLDAAAGVTGLIKAVMALRHRTLPPSLNFSTPNPRVDFAGSPFRVQTTAQDWPAGPLPRRAGVSSFGMGGTNAHMVLEEAPASLPADASEKSGQAPQLLLLSARTPQALQASASQLARHLEQHPDLALADVAHTLRVGRKRHAHRLAVLAHGVTQAIEALDHPAPLVHFSGSVLSPQPGLAFLFPGQGAQHAGMARSLHAQEPVFRDIVDRCCERVRTQTGMDLRPWLLAQADDAQAAQALARTEATQPALFIVEYAMARLWMSWGPQPEAMLGHSIGEYVAACIAGVFSLDDALDLVVARGRIMQATEPGAMLAVGLPEAALQDWLCRGCDLAAVNAADLCVLSGRPDAIAAAEQALAGTGVLLRRLQVSHAFHSALLDPVLDAFAHQLASVRFNRPAMAFISNLSGRWIRDEEAQDPRYWLQHLRGTVRFAQGLDTLLDQSDRILLEVGPGQGLSGLARRHPKAGARTVLASQAAANREELQADQPARCLAQLWAAGVDAAKAPLLNSAQGARRVPLPGYPFERESHWVAATVPASEAAPAAPGGLHGTDPRGWLYAPVWQRSAPVVRAAAVPAGGCMLLLAEAGSTLAESLAQAWSDTQPAPVVRIEPGPLHERLGPAHHALRMTERSDWTRALGQIAAEIGPVACICDLWSLGTLDDAQAAERCLLGPLALAQALEAVPAASAVGAAGRQQMLLVTDGLEDVTGTESLQPAKAMLHGPCLVIPQELPGMACRIVDVLPVQSGHAEGMAALAQRILAEFSEPAPACVALRGPHRWTRRYERIAGQTAPAVTPTAPATAPRLRRGGCYLITGGLGGMGLALARHLAEHWQARLVLLGRSALPERGQWQALAQGAQTEPALRARLQQLLELERLGAQLCLVQADVGSEAQLRTALEQAQRAFGGMHGGIHGVIHAAGLAGDGMLADKRAHEVMQVLAPKLQGTRALLAALAGQPLDFMLLCSSLAAVAGGLGRIDYAAANACLDALAVAHGRTAGWPLISVGWDGWRGVGMAAGTSMPEGVGIAPEQGVHLFERILAGPLQPLVCVSTTDLETRRHADLAELLDQALPAAATTAATAGPAPTQARPGGMAGFVAPEGDLETGLAALWSGFLGVAPVGAEDNLFELGGDSLMAIQLLARVRQAYGVEIHPAALLRTPTVRRLAELVETRLIEEIQALDAEAEPAPTTASPIYS</sequence>
<dbReference type="PANTHER" id="PTHR43775:SF37">
    <property type="entry name" value="SI:DKEY-61P9.11"/>
    <property type="match status" value="1"/>
</dbReference>
<dbReference type="SUPFAM" id="SSF55048">
    <property type="entry name" value="Probable ACP-binding domain of malonyl-CoA ACP transacylase"/>
    <property type="match status" value="1"/>
</dbReference>
<evidence type="ECO:0000256" key="4">
    <source>
        <dbReference type="ARBA" id="ARBA00022553"/>
    </source>
</evidence>
<evidence type="ECO:0000256" key="16">
    <source>
        <dbReference type="ARBA" id="ARBA00066974"/>
    </source>
</evidence>
<dbReference type="InterPro" id="IPR014031">
    <property type="entry name" value="Ketoacyl_synth_C"/>
</dbReference>
<dbReference type="CDD" id="cd08953">
    <property type="entry name" value="KR_2_SDR_x"/>
    <property type="match status" value="1"/>
</dbReference>
<dbReference type="InterPro" id="IPR001227">
    <property type="entry name" value="Ac_transferase_dom_sf"/>
</dbReference>
<dbReference type="InterPro" id="IPR016036">
    <property type="entry name" value="Malonyl_transacylase_ACP-bd"/>
</dbReference>
<evidence type="ECO:0000256" key="6">
    <source>
        <dbReference type="ARBA" id="ARBA00022832"/>
    </source>
</evidence>
<organism evidence="23 24">
    <name type="scientific">Delftia acidovorans</name>
    <name type="common">Pseudomonas acidovorans</name>
    <name type="synonym">Comamonas acidovorans</name>
    <dbReference type="NCBI Taxonomy" id="80866"/>
    <lineage>
        <taxon>Bacteria</taxon>
        <taxon>Pseudomonadati</taxon>
        <taxon>Pseudomonadota</taxon>
        <taxon>Betaproteobacteria</taxon>
        <taxon>Burkholderiales</taxon>
        <taxon>Comamonadaceae</taxon>
        <taxon>Delftia</taxon>
    </lineage>
</organism>
<evidence type="ECO:0000256" key="5">
    <source>
        <dbReference type="ARBA" id="ARBA00022679"/>
    </source>
</evidence>
<dbReference type="GO" id="GO:0004315">
    <property type="term" value="F:3-oxoacyl-[acyl-carrier-protein] synthase activity"/>
    <property type="evidence" value="ECO:0007669"/>
    <property type="project" value="InterPro"/>
</dbReference>
<dbReference type="InterPro" id="IPR013968">
    <property type="entry name" value="PKS_KR"/>
</dbReference>
<dbReference type="SUPFAM" id="SSF51735">
    <property type="entry name" value="NAD(P)-binding Rossmann-fold domains"/>
    <property type="match status" value="2"/>
</dbReference>
<dbReference type="InterPro" id="IPR014043">
    <property type="entry name" value="Acyl_transferase_dom"/>
</dbReference>
<dbReference type="InterPro" id="IPR050091">
    <property type="entry name" value="PKS_NRPS_Biosynth_Enz"/>
</dbReference>
<accession>A0AAJ2QZT3</accession>
<dbReference type="GO" id="GO:0006633">
    <property type="term" value="P:fatty acid biosynthetic process"/>
    <property type="evidence" value="ECO:0007669"/>
    <property type="project" value="InterPro"/>
</dbReference>
<dbReference type="SMART" id="SM00822">
    <property type="entry name" value="PKS_KR"/>
    <property type="match status" value="1"/>
</dbReference>
<dbReference type="SMART" id="SM00823">
    <property type="entry name" value="PKS_PP"/>
    <property type="match status" value="1"/>
</dbReference>
<comment type="cofactor">
    <cofactor evidence="1">
        <name>NADP(+)</name>
        <dbReference type="ChEBI" id="CHEBI:58349"/>
    </cofactor>
</comment>
<dbReference type="PROSITE" id="PS50075">
    <property type="entry name" value="CARRIER"/>
    <property type="match status" value="1"/>
</dbReference>
<dbReference type="FunFam" id="3.40.47.10:FF:000042">
    <property type="entry name" value="Polyketide synthase Pks13"/>
    <property type="match status" value="1"/>
</dbReference>
<dbReference type="InterPro" id="IPR032821">
    <property type="entry name" value="PKS_assoc"/>
</dbReference>
<evidence type="ECO:0000256" key="3">
    <source>
        <dbReference type="ARBA" id="ARBA00022450"/>
    </source>
</evidence>
<dbReference type="EC" id="2.3.1.292" evidence="16"/>
<dbReference type="CDD" id="cd00833">
    <property type="entry name" value="PKS"/>
    <property type="match status" value="1"/>
</dbReference>
<evidence type="ECO:0000256" key="17">
    <source>
        <dbReference type="ARBA" id="ARBA00073623"/>
    </source>
</evidence>
<keyword evidence="3" id="KW-0596">Phosphopantetheine</keyword>
<dbReference type="SUPFAM" id="SSF53901">
    <property type="entry name" value="Thiolase-like"/>
    <property type="match status" value="1"/>
</dbReference>
<feature type="domain" description="Ketosynthase family 3 (KS3)" evidence="22">
    <location>
        <begin position="10"/>
        <end position="442"/>
    </location>
</feature>
<dbReference type="Gene3D" id="3.30.70.3290">
    <property type="match status" value="1"/>
</dbReference>
<reference evidence="23" key="1">
    <citation type="submission" date="2023-11" db="EMBL/GenBank/DDBJ databases">
        <title>Identification and selenium tolerance of Delftia acidovorans R3-25.</title>
        <authorList>
            <person name="Zhang S."/>
            <person name="Liu Y."/>
            <person name="Guo Y."/>
        </authorList>
    </citation>
    <scope>NUCLEOTIDE SEQUENCE</scope>
    <source>
        <strain evidence="23">R3-25</strain>
    </source>
</reference>
<comment type="caution">
    <text evidence="23">The sequence shown here is derived from an EMBL/GenBank/DDBJ whole genome shotgun (WGS) entry which is preliminary data.</text>
</comment>
<evidence type="ECO:0000256" key="19">
    <source>
        <dbReference type="ARBA" id="ARBA00078169"/>
    </source>
</evidence>
<dbReference type="InterPro" id="IPR014030">
    <property type="entry name" value="Ketoacyl_synth_N"/>
</dbReference>
<protein>
    <recommendedName>
        <fullName evidence="17">Phenolphthiocerol/phthiocerol polyketide synthase subunit E</fullName>
        <ecNumber evidence="16">2.3.1.292</ecNumber>
    </recommendedName>
    <alternativeName>
        <fullName evidence="19">(Phenol)carboxyphthiodiolenone synthase subunit E</fullName>
    </alternativeName>
    <alternativeName>
        <fullName evidence="20">Beta-ketoacyl-acyl-carrier-protein synthase I</fullName>
    </alternativeName>
    <alternativeName>
        <fullName evidence="18">Phthiocerol synthesis polyketide synthase type I PpsE</fullName>
    </alternativeName>
</protein>
<comment type="cofactor">
    <cofactor evidence="2">
        <name>pantetheine 4'-phosphate</name>
        <dbReference type="ChEBI" id="CHEBI:47942"/>
    </cofactor>
</comment>
<dbReference type="Pfam" id="PF00698">
    <property type="entry name" value="Acyl_transf_1"/>
    <property type="match status" value="1"/>
</dbReference>
<evidence type="ECO:0000256" key="8">
    <source>
        <dbReference type="ARBA" id="ARBA00023002"/>
    </source>
</evidence>
<proteinExistence type="predicted"/>
<keyword evidence="10" id="KW-0511">Multifunctional enzyme</keyword>
<dbReference type="InterPro" id="IPR020806">
    <property type="entry name" value="PKS_PP-bd"/>
</dbReference>
<dbReference type="Proteomes" id="UP001287445">
    <property type="component" value="Unassembled WGS sequence"/>
</dbReference>
<dbReference type="Gene3D" id="3.40.366.10">
    <property type="entry name" value="Malonyl-Coenzyme A Acyl Carrier Protein, domain 2"/>
    <property type="match status" value="1"/>
</dbReference>
<keyword evidence="8" id="KW-0560">Oxidoreductase</keyword>
<dbReference type="InterPro" id="IPR009081">
    <property type="entry name" value="PP-bd_ACP"/>
</dbReference>
<dbReference type="GO" id="GO:0034081">
    <property type="term" value="C:polyketide synthase complex"/>
    <property type="evidence" value="ECO:0007669"/>
    <property type="project" value="UniProtKB-ARBA"/>
</dbReference>
<evidence type="ECO:0000256" key="18">
    <source>
        <dbReference type="ARBA" id="ARBA00075053"/>
    </source>
</evidence>
<dbReference type="InterPro" id="IPR016039">
    <property type="entry name" value="Thiolase-like"/>
</dbReference>
<evidence type="ECO:0000256" key="12">
    <source>
        <dbReference type="ARBA" id="ARBA00051971"/>
    </source>
</evidence>
<dbReference type="GO" id="GO:0031177">
    <property type="term" value="F:phosphopantetheine binding"/>
    <property type="evidence" value="ECO:0007669"/>
    <property type="project" value="InterPro"/>
</dbReference>
<comment type="catalytic activity">
    <reaction evidence="11">
        <text>17-(4-hydroxyphenyl)heptadecanoyl-[(phenol)carboxyphthiodiolenone synthase] + 2 (S)-methylmalonyl-CoA + 3 malonyl-CoA + 5 NADPH + 10 H(+) = C35-(phenol)carboxyphthiodiolenone-[(phenol)carboxyphthiodiolenone synthase] + 5 CO2 + 5 NADP(+) + 5 CoA + 2 H2O</text>
        <dbReference type="Rhea" id="RHEA:57756"/>
        <dbReference type="Rhea" id="RHEA-COMP:14272"/>
        <dbReference type="Rhea" id="RHEA-COMP:14989"/>
        <dbReference type="ChEBI" id="CHEBI:15377"/>
        <dbReference type="ChEBI" id="CHEBI:15378"/>
        <dbReference type="ChEBI" id="CHEBI:16526"/>
        <dbReference type="ChEBI" id="CHEBI:57287"/>
        <dbReference type="ChEBI" id="CHEBI:57327"/>
        <dbReference type="ChEBI" id="CHEBI:57384"/>
        <dbReference type="ChEBI" id="CHEBI:57783"/>
        <dbReference type="ChEBI" id="CHEBI:58349"/>
        <dbReference type="ChEBI" id="CHEBI:133300"/>
        <dbReference type="ChEBI" id="CHEBI:142259"/>
        <dbReference type="EC" id="2.3.1.292"/>
    </reaction>
</comment>
<dbReference type="PROSITE" id="PS52004">
    <property type="entry name" value="KS3_2"/>
    <property type="match status" value="1"/>
</dbReference>
<dbReference type="SUPFAM" id="SSF47336">
    <property type="entry name" value="ACP-like"/>
    <property type="match status" value="1"/>
</dbReference>
<dbReference type="GO" id="GO:0016491">
    <property type="term" value="F:oxidoreductase activity"/>
    <property type="evidence" value="ECO:0007669"/>
    <property type="project" value="UniProtKB-KW"/>
</dbReference>
<gene>
    <name evidence="23" type="ORF">SGN30_18290</name>
</gene>
<comment type="catalytic activity">
    <reaction evidence="13">
        <text>docosanoyl-[(phenol)carboxyphthiodiolenone synthase] + 2 (S)-methylmalonyl-CoA + 3 malonyl-CoA + 5 NADPH + 10 H(+) = C34-carboxyphthiodiolenone-[(phenol)carboxyphthiodiolenone synthase] + 5 CO2 + 5 NADP(+) + 5 CoA + 2 H2O</text>
        <dbReference type="Rhea" id="RHEA:57752"/>
        <dbReference type="Rhea" id="RHEA-COMP:14987"/>
        <dbReference type="Rhea" id="RHEA-COMP:14988"/>
        <dbReference type="ChEBI" id="CHEBI:15377"/>
        <dbReference type="ChEBI" id="CHEBI:15378"/>
        <dbReference type="ChEBI" id="CHEBI:16526"/>
        <dbReference type="ChEBI" id="CHEBI:57287"/>
        <dbReference type="ChEBI" id="CHEBI:57327"/>
        <dbReference type="ChEBI" id="CHEBI:57384"/>
        <dbReference type="ChEBI" id="CHEBI:57783"/>
        <dbReference type="ChEBI" id="CHEBI:58349"/>
        <dbReference type="ChEBI" id="CHEBI:142237"/>
        <dbReference type="ChEBI" id="CHEBI:142238"/>
        <dbReference type="EC" id="2.3.1.292"/>
    </reaction>
</comment>
<evidence type="ECO:0000256" key="9">
    <source>
        <dbReference type="ARBA" id="ARBA00023098"/>
    </source>
</evidence>
<dbReference type="InterPro" id="IPR057326">
    <property type="entry name" value="KR_dom"/>
</dbReference>
<keyword evidence="5" id="KW-0808">Transferase</keyword>
<keyword evidence="6" id="KW-0276">Fatty acid metabolism</keyword>
<dbReference type="EMBL" id="JAWWMZ010000006">
    <property type="protein sequence ID" value="MDX4955370.1"/>
    <property type="molecule type" value="Genomic_DNA"/>
</dbReference>
<evidence type="ECO:0000256" key="2">
    <source>
        <dbReference type="ARBA" id="ARBA00001957"/>
    </source>
</evidence>
<dbReference type="GO" id="GO:0005886">
    <property type="term" value="C:plasma membrane"/>
    <property type="evidence" value="ECO:0007669"/>
    <property type="project" value="TreeGrafter"/>
</dbReference>
<dbReference type="SUPFAM" id="SSF52151">
    <property type="entry name" value="FabD/lysophospholipase-like"/>
    <property type="match status" value="1"/>
</dbReference>
<dbReference type="Pfam" id="PF08659">
    <property type="entry name" value="KR"/>
    <property type="match status" value="1"/>
</dbReference>
<dbReference type="Pfam" id="PF02801">
    <property type="entry name" value="Ketoacyl-synt_C"/>
    <property type="match status" value="1"/>
</dbReference>
<evidence type="ECO:0000256" key="1">
    <source>
        <dbReference type="ARBA" id="ARBA00001937"/>
    </source>
</evidence>
<dbReference type="PROSITE" id="PS00012">
    <property type="entry name" value="PHOSPHOPANTETHEINE"/>
    <property type="match status" value="1"/>
</dbReference>
<evidence type="ECO:0000256" key="11">
    <source>
        <dbReference type="ARBA" id="ARBA00050973"/>
    </source>
</evidence>
<keyword evidence="7" id="KW-0521">NADP</keyword>
<evidence type="ECO:0000313" key="24">
    <source>
        <dbReference type="Proteomes" id="UP001287445"/>
    </source>
</evidence>
<dbReference type="RefSeq" id="WP_319074696.1">
    <property type="nucleotide sequence ID" value="NZ_JAWWMZ010000006.1"/>
</dbReference>
<dbReference type="PANTHER" id="PTHR43775">
    <property type="entry name" value="FATTY ACID SYNTHASE"/>
    <property type="match status" value="1"/>
</dbReference>
<dbReference type="Gene3D" id="3.30.70.250">
    <property type="entry name" value="Malonyl-CoA ACP transacylase, ACP-binding"/>
    <property type="match status" value="1"/>
</dbReference>
<evidence type="ECO:0000256" key="13">
    <source>
        <dbReference type="ARBA" id="ARBA00052119"/>
    </source>
</evidence>
<evidence type="ECO:0000256" key="10">
    <source>
        <dbReference type="ARBA" id="ARBA00023268"/>
    </source>
</evidence>
<dbReference type="GO" id="GO:0071770">
    <property type="term" value="P:DIM/DIP cell wall layer assembly"/>
    <property type="evidence" value="ECO:0007669"/>
    <property type="project" value="TreeGrafter"/>
</dbReference>